<evidence type="ECO:0000313" key="2">
    <source>
        <dbReference type="Proteomes" id="UP001305779"/>
    </source>
</evidence>
<comment type="caution">
    <text evidence="1">The sequence shown here is derived from an EMBL/GenBank/DDBJ whole genome shotgun (WGS) entry which is preliminary data.</text>
</comment>
<protein>
    <submittedName>
        <fullName evidence="1">Uncharacterized protein</fullName>
    </submittedName>
</protein>
<sequence>MEACAKLLASSKAKSYSELEETLLYLIVLEEVDHAMVCSRSSVFLSKTIPPLKCMAKYGASEGFAEALSTIMNLLVRLSQLAVLLRDHVYTSENREQTLDIMALMLSLYEASDGVRVVIESCAMAVPTESGLIGSVLPESYTFKSYYHFDLAVHYLTYRSLLCGLIQSFYYSLPSHGPNDMASVIDLPAVQEEDEAVSRNIAMCIEYAHGSPDAPCVPLRFNTPLKHAYGSLNRIQARKAAEGRMKEAKEAAGMKQLCYLHGIQTLRIWGIGEHITPSEEFFGSHYHTAVGGPPWQQEKYFDEEGLFKEGT</sequence>
<reference evidence="1 2" key="1">
    <citation type="journal article" date="2023" name="G3 (Bethesda)">
        <title>A chromosome-level genome assembly of Zasmidium syzygii isolated from banana leaves.</title>
        <authorList>
            <person name="van Westerhoven A.C."/>
            <person name="Mehrabi R."/>
            <person name="Talebi R."/>
            <person name="Steentjes M.B.F."/>
            <person name="Corcolon B."/>
            <person name="Chong P.A."/>
            <person name="Kema G.H.J."/>
            <person name="Seidl M.F."/>
        </authorList>
    </citation>
    <scope>NUCLEOTIDE SEQUENCE [LARGE SCALE GENOMIC DNA]</scope>
    <source>
        <strain evidence="1 2">P124</strain>
    </source>
</reference>
<proteinExistence type="predicted"/>
<keyword evidence="2" id="KW-1185">Reference proteome</keyword>
<gene>
    <name evidence="1" type="ORF">PRZ48_002842</name>
</gene>
<dbReference type="EMBL" id="JAXOVC010000002">
    <property type="protein sequence ID" value="KAK4504879.1"/>
    <property type="molecule type" value="Genomic_DNA"/>
</dbReference>
<accession>A0ABR0ETC5</accession>
<dbReference type="Proteomes" id="UP001305779">
    <property type="component" value="Unassembled WGS sequence"/>
</dbReference>
<evidence type="ECO:0000313" key="1">
    <source>
        <dbReference type="EMBL" id="KAK4504879.1"/>
    </source>
</evidence>
<name>A0ABR0ETC5_ZASCE</name>
<organism evidence="1 2">
    <name type="scientific">Zasmidium cellare</name>
    <name type="common">Wine cellar mold</name>
    <name type="synonym">Racodium cellare</name>
    <dbReference type="NCBI Taxonomy" id="395010"/>
    <lineage>
        <taxon>Eukaryota</taxon>
        <taxon>Fungi</taxon>
        <taxon>Dikarya</taxon>
        <taxon>Ascomycota</taxon>
        <taxon>Pezizomycotina</taxon>
        <taxon>Dothideomycetes</taxon>
        <taxon>Dothideomycetidae</taxon>
        <taxon>Mycosphaerellales</taxon>
        <taxon>Mycosphaerellaceae</taxon>
        <taxon>Zasmidium</taxon>
    </lineage>
</organism>